<evidence type="ECO:0000259" key="4">
    <source>
        <dbReference type="Pfam" id="PF08028"/>
    </source>
</evidence>
<dbReference type="InterPro" id="IPR037069">
    <property type="entry name" value="AcylCoA_DH/ox_N_sf"/>
</dbReference>
<proteinExistence type="inferred from homology"/>
<dbReference type="Gene3D" id="1.10.540.10">
    <property type="entry name" value="Acyl-CoA dehydrogenase/oxidase, N-terminal domain"/>
    <property type="match status" value="1"/>
</dbReference>
<gene>
    <name evidence="5" type="ORF">SAMN05444168_4418</name>
</gene>
<feature type="domain" description="Acyl-CoA dehydrogenase C-terminal" evidence="4">
    <location>
        <begin position="253"/>
        <end position="383"/>
    </location>
</feature>
<dbReference type="InterPro" id="IPR013786">
    <property type="entry name" value="AcylCoA_DH/ox_N"/>
</dbReference>
<name>A0A1N6JGP4_9BURK</name>
<dbReference type="PIRSF" id="PIRSF016578">
    <property type="entry name" value="HsaA"/>
    <property type="match status" value="1"/>
</dbReference>
<dbReference type="InterPro" id="IPR046373">
    <property type="entry name" value="Acyl-CoA_Oxase/DH_mid-dom_sf"/>
</dbReference>
<dbReference type="OrthoDB" id="7316074at2"/>
<evidence type="ECO:0000256" key="2">
    <source>
        <dbReference type="ARBA" id="ARBA00049661"/>
    </source>
</evidence>
<dbReference type="EMBL" id="FSRM01000002">
    <property type="protein sequence ID" value="SIO43588.1"/>
    <property type="molecule type" value="Genomic_DNA"/>
</dbReference>
<keyword evidence="1" id="KW-0560">Oxidoreductase</keyword>
<accession>A0A1N6JGP4</accession>
<dbReference type="InterPro" id="IPR009100">
    <property type="entry name" value="AcylCoA_DH/oxidase_NM_dom_sf"/>
</dbReference>
<dbReference type="GO" id="GO:0005737">
    <property type="term" value="C:cytoplasm"/>
    <property type="evidence" value="ECO:0007669"/>
    <property type="project" value="TreeGrafter"/>
</dbReference>
<comment type="similarity">
    <text evidence="2">Belongs to the HpaH/HsaA monooxygenase family.</text>
</comment>
<feature type="domain" description="Acyl-CoA dehydrogenase/oxidase N-terminal" evidence="3">
    <location>
        <begin position="38"/>
        <end position="107"/>
    </location>
</feature>
<evidence type="ECO:0000313" key="5">
    <source>
        <dbReference type="EMBL" id="SIO43588.1"/>
    </source>
</evidence>
<dbReference type="InterPro" id="IPR050741">
    <property type="entry name" value="Acyl-CoA_dehydrogenase"/>
</dbReference>
<dbReference type="InterPro" id="IPR036250">
    <property type="entry name" value="AcylCo_DH-like_C"/>
</dbReference>
<dbReference type="GO" id="GO:0050660">
    <property type="term" value="F:flavin adenine dinucleotide binding"/>
    <property type="evidence" value="ECO:0007669"/>
    <property type="project" value="InterPro"/>
</dbReference>
<dbReference type="InterPro" id="IPR013107">
    <property type="entry name" value="Acyl-CoA_DH_C"/>
</dbReference>
<dbReference type="SUPFAM" id="SSF47203">
    <property type="entry name" value="Acyl-CoA dehydrogenase C-terminal domain-like"/>
    <property type="match status" value="1"/>
</dbReference>
<evidence type="ECO:0000259" key="3">
    <source>
        <dbReference type="Pfam" id="PF02771"/>
    </source>
</evidence>
<dbReference type="Pfam" id="PF02771">
    <property type="entry name" value="Acyl-CoA_dh_N"/>
    <property type="match status" value="1"/>
</dbReference>
<dbReference type="GO" id="GO:0033539">
    <property type="term" value="P:fatty acid beta-oxidation using acyl-CoA dehydrogenase"/>
    <property type="evidence" value="ECO:0007669"/>
    <property type="project" value="TreeGrafter"/>
</dbReference>
<sequence length="405" mass="43442">MQTLQSSGASTYVYNAQPGSSATDYPEYSGPISLDILIEEIERRRDEFDRLSHVPRDMVAKMKRAGIFRASTPQRFGGDALPPPRFLETLERIAIADGSTAWVAAFGSANTYLAALPLETQTHIYAGGPDQVFAGGLYPLQKAAQAPHGYLVSGQWRFASGCKGADWIGVGIGGVPANTGEAGAGKPFTAVFPASEVEIVENWNVVGMQGTGSHDLRLQNKFVDAQWTFVRGGAALIDEPLYRYPAIAYQAQVHAAVNIGLARAALDLLAQMSGVTQTTTGAPRLADRAYYRSGLAKAEANWRSARAFFFESAEAAWQTILAGDPVMPAQANLLRLSATHAAQVGAEVVMQAYQMAGIAAIYRENRLQRLVRDSIVVTQHAFLGEGTYDASGALFVGIPPVTPYP</sequence>
<dbReference type="SUPFAM" id="SSF56645">
    <property type="entry name" value="Acyl-CoA dehydrogenase NM domain-like"/>
    <property type="match status" value="1"/>
</dbReference>
<dbReference type="RefSeq" id="WP_074266514.1">
    <property type="nucleotide sequence ID" value="NZ_FSRM01000002.1"/>
</dbReference>
<evidence type="ECO:0000313" key="6">
    <source>
        <dbReference type="Proteomes" id="UP000184693"/>
    </source>
</evidence>
<organism evidence="5 6">
    <name type="scientific">Paraburkholderia phenazinium</name>
    <dbReference type="NCBI Taxonomy" id="60549"/>
    <lineage>
        <taxon>Bacteria</taxon>
        <taxon>Pseudomonadati</taxon>
        <taxon>Pseudomonadota</taxon>
        <taxon>Betaproteobacteria</taxon>
        <taxon>Burkholderiales</taxon>
        <taxon>Burkholderiaceae</taxon>
        <taxon>Paraburkholderia</taxon>
    </lineage>
</organism>
<dbReference type="Proteomes" id="UP000184693">
    <property type="component" value="Unassembled WGS sequence"/>
</dbReference>
<protein>
    <submittedName>
        <fullName evidence="5">Acyl-CoA dehydrogenase</fullName>
    </submittedName>
</protein>
<reference evidence="5 6" key="1">
    <citation type="submission" date="2016-11" db="EMBL/GenBank/DDBJ databases">
        <authorList>
            <person name="Jaros S."/>
            <person name="Januszkiewicz K."/>
            <person name="Wedrychowicz H."/>
        </authorList>
    </citation>
    <scope>NUCLEOTIDE SEQUENCE [LARGE SCALE GENOMIC DNA]</scope>
    <source>
        <strain evidence="5 6">GAS86</strain>
    </source>
</reference>
<dbReference type="Gene3D" id="1.20.140.10">
    <property type="entry name" value="Butyryl-CoA Dehydrogenase, subunit A, domain 3"/>
    <property type="match status" value="1"/>
</dbReference>
<dbReference type="GO" id="GO:0003995">
    <property type="term" value="F:acyl-CoA dehydrogenase activity"/>
    <property type="evidence" value="ECO:0007669"/>
    <property type="project" value="TreeGrafter"/>
</dbReference>
<dbReference type="AlphaFoldDB" id="A0A1N6JGP4"/>
<dbReference type="Pfam" id="PF08028">
    <property type="entry name" value="Acyl-CoA_dh_2"/>
    <property type="match status" value="1"/>
</dbReference>
<dbReference type="Gene3D" id="2.40.110.10">
    <property type="entry name" value="Butyryl-CoA Dehydrogenase, subunit A, domain 2"/>
    <property type="match status" value="1"/>
</dbReference>
<dbReference type="PANTHER" id="PTHR48083:SF5">
    <property type="entry name" value="NRGC PROTEIN"/>
    <property type="match status" value="1"/>
</dbReference>
<dbReference type="PANTHER" id="PTHR48083">
    <property type="entry name" value="MEDIUM-CHAIN SPECIFIC ACYL-COA DEHYDROGENASE, MITOCHONDRIAL-RELATED"/>
    <property type="match status" value="1"/>
</dbReference>
<evidence type="ECO:0000256" key="1">
    <source>
        <dbReference type="ARBA" id="ARBA00023002"/>
    </source>
</evidence>